<dbReference type="AlphaFoldDB" id="A0A1D3Q3D0"/>
<sequence>MRVYIFLSFTMQYLKGKTIATLKYDDNSSEKNNEKQKKSSSYFKMLHTIGEKSSLNDLSYNDKKKEKKKLKAKTSNNSQKNIVNENSFNEATLNKIKNEYDGMNDRISKSKLSGKLWSQDSDDDSNSSIYELEEENKKKKNNKEIMENNLEDNTASEDNEYVGNQSNSSVYSSENRSDTKNDKNKSKDTEIKEENTTVLGIEKKESINKKGGSVFERLYTSNKFDYNKKRSLNSKLKKQFTENIYSIMEKDKGGNKPKKSFSIRLDKNVTYSSFMPYNKARKENLEKKLNIMRAKSQVLKIAEMYMGNDKLKSLKMIEKGNTQSFDKSKKKIGLKKMQTSDPFFLLHKNLEENNIQLKKVASDGPNDPKAQSIKDDKFNNIKSKVQNKANVNKFNYDKYIKLRKYVSFKNKTKMILAKKSPKDNLQGFRLFDNMIGINNFGKLYFWNGYKWKNINIFYEHFISACTNKNGQIICINNNYKPGYLLMNKSFKKIDTCIEEFFFKIAISNKNKIWGINLRGDLQKWNLYQWIVIKKAYGISKLKSLAFDRNNKLWVLDQRNYFYIYDTEYKNWMLRNVNGANIKDFDFNEDNLLIAVTNDGVIKIFKNHHWIKYGILGEMKIASLHFLRNAKRPQIMEGIKPKEDGVTK</sequence>
<proteinExistence type="predicted"/>
<gene>
    <name evidence="2" type="ORF">PBNK65E_000335700</name>
</gene>
<feature type="region of interest" description="Disordered" evidence="1">
    <location>
        <begin position="111"/>
        <end position="191"/>
    </location>
</feature>
<feature type="compositionally biased region" description="Basic and acidic residues" evidence="1">
    <location>
        <begin position="175"/>
        <end position="191"/>
    </location>
</feature>
<dbReference type="EMBL" id="LT614638">
    <property type="protein sequence ID" value="SCN27364.1"/>
    <property type="molecule type" value="Genomic_DNA"/>
</dbReference>
<evidence type="ECO:0000256" key="1">
    <source>
        <dbReference type="SAM" id="MobiDB-lite"/>
    </source>
</evidence>
<protein>
    <recommendedName>
        <fullName evidence="4">Thioredoxin-like associated protein 2</fullName>
    </recommendedName>
</protein>
<name>A0A1D3Q3D0_PLABE</name>
<feature type="compositionally biased region" description="Low complexity" evidence="1">
    <location>
        <begin position="164"/>
        <end position="174"/>
    </location>
</feature>
<accession>A0A1D3Q3D0</accession>
<reference evidence="2 3" key="1">
    <citation type="submission" date="2016-05" db="EMBL/GenBank/DDBJ databases">
        <authorList>
            <consortium name="Pathogen Informatics"/>
        </authorList>
    </citation>
    <scope>NUCLEOTIDE SEQUENCE [LARGE SCALE GENOMIC DNA]</scope>
    <source>
        <strain evidence="2 3">NK65e</strain>
    </source>
</reference>
<dbReference type="Proteomes" id="UP000220214">
    <property type="component" value="Chromosome 12"/>
</dbReference>
<dbReference type="SUPFAM" id="SSF69322">
    <property type="entry name" value="Tricorn protease domain 2"/>
    <property type="match status" value="1"/>
</dbReference>
<dbReference type="VEuPathDB" id="PlasmoDB:PBANKA_1232000"/>
<organism evidence="2 3">
    <name type="scientific">Plasmodium berghei</name>
    <dbReference type="NCBI Taxonomy" id="5821"/>
    <lineage>
        <taxon>Eukaryota</taxon>
        <taxon>Sar</taxon>
        <taxon>Alveolata</taxon>
        <taxon>Apicomplexa</taxon>
        <taxon>Aconoidasida</taxon>
        <taxon>Haemosporida</taxon>
        <taxon>Plasmodiidae</taxon>
        <taxon>Plasmodium</taxon>
        <taxon>Plasmodium (Vinckeia)</taxon>
    </lineage>
</organism>
<evidence type="ECO:0000313" key="3">
    <source>
        <dbReference type="Proteomes" id="UP000220214"/>
    </source>
</evidence>
<evidence type="ECO:0008006" key="4">
    <source>
        <dbReference type="Google" id="ProtNLM"/>
    </source>
</evidence>
<evidence type="ECO:0000313" key="2">
    <source>
        <dbReference type="EMBL" id="SCN27364.1"/>
    </source>
</evidence>